<evidence type="ECO:0000313" key="2">
    <source>
        <dbReference type="Proteomes" id="UP000620262"/>
    </source>
</evidence>
<organism evidence="1 2">
    <name type="scientific">Rhizobium viscosum</name>
    <name type="common">Arthrobacter viscosus</name>
    <dbReference type="NCBI Taxonomy" id="1673"/>
    <lineage>
        <taxon>Bacteria</taxon>
        <taxon>Pseudomonadati</taxon>
        <taxon>Pseudomonadota</taxon>
        <taxon>Alphaproteobacteria</taxon>
        <taxon>Hyphomicrobiales</taxon>
        <taxon>Rhizobiaceae</taxon>
        <taxon>Rhizobium/Agrobacterium group</taxon>
        <taxon>Rhizobium</taxon>
    </lineage>
</organism>
<dbReference type="EMBL" id="JADBEC010000002">
    <property type="protein sequence ID" value="MBE1508153.1"/>
    <property type="molecule type" value="Genomic_DNA"/>
</dbReference>
<sequence length="88" mass="9891">MADGISDMIDNNGPVGFLRLFRLISAARDSASSLELMDLVRLMDMALMQTALDWEGLDAENLDERAFLNLIREKQHIAHQTHIHAVSN</sequence>
<protein>
    <submittedName>
        <fullName evidence="1">Uncharacterized protein</fullName>
    </submittedName>
</protein>
<proteinExistence type="predicted"/>
<dbReference type="RefSeq" id="WP_192731797.1">
    <property type="nucleotide sequence ID" value="NZ_BAAAVL010000002.1"/>
</dbReference>
<name>A0ABR9IY49_RHIVS</name>
<gene>
    <name evidence="1" type="ORF">H4W29_005398</name>
</gene>
<accession>A0ABR9IY49</accession>
<reference evidence="1 2" key="1">
    <citation type="submission" date="2020-10" db="EMBL/GenBank/DDBJ databases">
        <title>Sequencing the genomes of 1000 actinobacteria strains.</title>
        <authorList>
            <person name="Klenk H.-P."/>
        </authorList>
    </citation>
    <scope>NUCLEOTIDE SEQUENCE [LARGE SCALE GENOMIC DNA]</scope>
    <source>
        <strain evidence="1 2">DSM 7307</strain>
    </source>
</reference>
<evidence type="ECO:0000313" key="1">
    <source>
        <dbReference type="EMBL" id="MBE1508153.1"/>
    </source>
</evidence>
<comment type="caution">
    <text evidence="1">The sequence shown here is derived from an EMBL/GenBank/DDBJ whole genome shotgun (WGS) entry which is preliminary data.</text>
</comment>
<dbReference type="Proteomes" id="UP000620262">
    <property type="component" value="Unassembled WGS sequence"/>
</dbReference>
<keyword evidence="2" id="KW-1185">Reference proteome</keyword>